<evidence type="ECO:0000313" key="4">
    <source>
        <dbReference type="Proteomes" id="UP000619761"/>
    </source>
</evidence>
<reference evidence="4" key="1">
    <citation type="journal article" date="2019" name="Int. J. Syst. Evol. Microbiol.">
        <title>The Global Catalogue of Microorganisms (GCM) 10K type strain sequencing project: providing services to taxonomists for standard genome sequencing and annotation.</title>
        <authorList>
            <consortium name="The Broad Institute Genomics Platform"/>
            <consortium name="The Broad Institute Genome Sequencing Center for Infectious Disease"/>
            <person name="Wu L."/>
            <person name="Ma J."/>
        </authorList>
    </citation>
    <scope>NUCLEOTIDE SEQUENCE [LARGE SCALE GENOMIC DNA]</scope>
    <source>
        <strain evidence="4">KCTC 32239</strain>
    </source>
</reference>
<sequence length="182" mass="19934">MRLIFALCLLMTTLTTFAADTKTTHQQKLTKDEKLMTKTAPQLKQRLHIILLGVNDVQKSAAFYEALGWKRAPTSHAGFVKFDLGGFALALISREDLAKDALEPSAQGTGFSGVALIHLVRTADEVALTLARAVEAGGTLVKPATKTQWGTAGYFRDPDGHLFEVDHEDVWVFDDADHLVVQ</sequence>
<dbReference type="EMBL" id="BMYZ01000001">
    <property type="protein sequence ID" value="GGY64525.1"/>
    <property type="molecule type" value="Genomic_DNA"/>
</dbReference>
<feature type="signal peptide" evidence="1">
    <location>
        <begin position="1"/>
        <end position="18"/>
    </location>
</feature>
<dbReference type="InterPro" id="IPR029068">
    <property type="entry name" value="Glyas_Bleomycin-R_OHBP_Dase"/>
</dbReference>
<evidence type="ECO:0000256" key="1">
    <source>
        <dbReference type="SAM" id="SignalP"/>
    </source>
</evidence>
<protein>
    <recommendedName>
        <fullName evidence="2">VOC domain-containing protein</fullName>
    </recommendedName>
</protein>
<dbReference type="PANTHER" id="PTHR36503">
    <property type="entry name" value="BLR2520 PROTEIN"/>
    <property type="match status" value="1"/>
</dbReference>
<feature type="chain" id="PRO_5047400953" description="VOC domain-containing protein" evidence="1">
    <location>
        <begin position="19"/>
        <end position="182"/>
    </location>
</feature>
<keyword evidence="1" id="KW-0732">Signal</keyword>
<dbReference type="Proteomes" id="UP000619761">
    <property type="component" value="Unassembled WGS sequence"/>
</dbReference>
<dbReference type="InterPro" id="IPR004360">
    <property type="entry name" value="Glyas_Fos-R_dOase_dom"/>
</dbReference>
<evidence type="ECO:0000313" key="3">
    <source>
        <dbReference type="EMBL" id="GGY64525.1"/>
    </source>
</evidence>
<dbReference type="SUPFAM" id="SSF54593">
    <property type="entry name" value="Glyoxalase/Bleomycin resistance protein/Dihydroxybiphenyl dioxygenase"/>
    <property type="match status" value="1"/>
</dbReference>
<accession>A0ABQ3AU16</accession>
<comment type="caution">
    <text evidence="3">The sequence shown here is derived from an EMBL/GenBank/DDBJ whole genome shotgun (WGS) entry which is preliminary data.</text>
</comment>
<dbReference type="InterPro" id="IPR037523">
    <property type="entry name" value="VOC_core"/>
</dbReference>
<gene>
    <name evidence="3" type="ORF">GCM10011613_05370</name>
</gene>
<feature type="domain" description="VOC" evidence="2">
    <location>
        <begin position="46"/>
        <end position="168"/>
    </location>
</feature>
<evidence type="ECO:0000259" key="2">
    <source>
        <dbReference type="PROSITE" id="PS51819"/>
    </source>
</evidence>
<name>A0ABQ3AU16_9GAMM</name>
<dbReference type="CDD" id="cd07251">
    <property type="entry name" value="VOC_like"/>
    <property type="match status" value="1"/>
</dbReference>
<dbReference type="Pfam" id="PF00903">
    <property type="entry name" value="Glyoxalase"/>
    <property type="match status" value="1"/>
</dbReference>
<dbReference type="PANTHER" id="PTHR36503:SF1">
    <property type="entry name" value="BLR2520 PROTEIN"/>
    <property type="match status" value="1"/>
</dbReference>
<dbReference type="Gene3D" id="3.10.180.10">
    <property type="entry name" value="2,3-Dihydroxybiphenyl 1,2-Dioxygenase, domain 1"/>
    <property type="match status" value="1"/>
</dbReference>
<dbReference type="PROSITE" id="PS51819">
    <property type="entry name" value="VOC"/>
    <property type="match status" value="1"/>
</dbReference>
<dbReference type="RefSeq" id="WP_229837581.1">
    <property type="nucleotide sequence ID" value="NZ_BMYZ01000001.1"/>
</dbReference>
<keyword evidence="4" id="KW-1185">Reference proteome</keyword>
<organism evidence="3 4">
    <name type="scientific">Cellvibrio zantedeschiae</name>
    <dbReference type="NCBI Taxonomy" id="1237077"/>
    <lineage>
        <taxon>Bacteria</taxon>
        <taxon>Pseudomonadati</taxon>
        <taxon>Pseudomonadota</taxon>
        <taxon>Gammaproteobacteria</taxon>
        <taxon>Cellvibrionales</taxon>
        <taxon>Cellvibrionaceae</taxon>
        <taxon>Cellvibrio</taxon>
    </lineage>
</organism>
<proteinExistence type="predicted"/>